<sequence length="416" mass="47946">MKCICQICSCGRHRCLHYIPSRLRKQQTQPCILTTEYSEEYMKSSPNARQTITRPSDHLRPGGEHDHTTTTHETYLPHQVKGRVLIRVKDQIETPSEEMQKDSEYKLKYKVNGRGETAHYQRNRKTQLYDSNGEPIDQSVMKNDYVPRKNWVKPVKHGPKDNLNAVATPFDSRTTNQEDFTHHKDVQKSRVIRRSDDALKSNDPFDGDTTNSATYKKWNVPRQKSGRPLSSLRPRSGKVDYHTTTDSYFQFGEKNERTKTARPKSNLGRKDGQFESDTTYSKNYLPHSMAGRAMRHKTAKWESPKVPFDSTTETTENYRAHTAQPLRFSKRQSNLRSDEAPFDSTSLYTDEYGYKKLPDCQSAKIVNSNFDGYKIYDDFNSGHRFLAKIEQTEQDINKINIGGGSAPLPPISSQDF</sequence>
<organism evidence="3 4">
    <name type="scientific">Hydra vulgaris</name>
    <name type="common">Hydra</name>
    <name type="synonym">Hydra attenuata</name>
    <dbReference type="NCBI Taxonomy" id="6087"/>
    <lineage>
        <taxon>Eukaryota</taxon>
        <taxon>Metazoa</taxon>
        <taxon>Cnidaria</taxon>
        <taxon>Hydrozoa</taxon>
        <taxon>Hydroidolina</taxon>
        <taxon>Anthoathecata</taxon>
        <taxon>Aplanulata</taxon>
        <taxon>Hydridae</taxon>
        <taxon>Hydra</taxon>
    </lineage>
</organism>
<dbReference type="Pfam" id="PF05217">
    <property type="entry name" value="SAXO1-2"/>
    <property type="match status" value="1"/>
</dbReference>
<feature type="region of interest" description="Disordered" evidence="2">
    <location>
        <begin position="253"/>
        <end position="280"/>
    </location>
</feature>
<dbReference type="PANTHER" id="PTHR31516">
    <property type="entry name" value="STABILIZER OF AXONEMAL MICROTUBULES 2"/>
    <property type="match status" value="1"/>
</dbReference>
<feature type="compositionally biased region" description="Basic and acidic residues" evidence="2">
    <location>
        <begin position="55"/>
        <end position="70"/>
    </location>
</feature>
<evidence type="ECO:0000313" key="4">
    <source>
        <dbReference type="RefSeq" id="XP_065671102.1"/>
    </source>
</evidence>
<dbReference type="RefSeq" id="XP_065671102.1">
    <property type="nucleotide sequence ID" value="XM_065815030.1"/>
</dbReference>
<dbReference type="Proteomes" id="UP001652625">
    <property type="component" value="Chromosome 13"/>
</dbReference>
<dbReference type="GeneID" id="100206131"/>
<evidence type="ECO:0000313" key="3">
    <source>
        <dbReference type="Proteomes" id="UP001652625"/>
    </source>
</evidence>
<reference evidence="4" key="1">
    <citation type="submission" date="2025-08" db="UniProtKB">
        <authorList>
            <consortium name="RefSeq"/>
        </authorList>
    </citation>
    <scope>IDENTIFICATION</scope>
</reference>
<keyword evidence="3" id="KW-1185">Reference proteome</keyword>
<evidence type="ECO:0000256" key="1">
    <source>
        <dbReference type="ARBA" id="ARBA00008738"/>
    </source>
</evidence>
<feature type="region of interest" description="Disordered" evidence="2">
    <location>
        <begin position="42"/>
        <end position="72"/>
    </location>
</feature>
<dbReference type="InterPro" id="IPR033336">
    <property type="entry name" value="SAXO1/2"/>
</dbReference>
<name>A0ABM4D9V0_HYDVU</name>
<accession>A0ABM4D9V0</accession>
<evidence type="ECO:0000256" key="2">
    <source>
        <dbReference type="SAM" id="MobiDB-lite"/>
    </source>
</evidence>
<comment type="similarity">
    <text evidence="1">Belongs to the FAM154 family.</text>
</comment>
<gene>
    <name evidence="4" type="primary">LOC100206131</name>
</gene>
<dbReference type="PANTHER" id="PTHR31516:SF17">
    <property type="entry name" value="STABILIZER OF AXONEMAL MICROTUBULES 2"/>
    <property type="match status" value="1"/>
</dbReference>
<feature type="compositionally biased region" description="Polar residues" evidence="2">
    <location>
        <begin position="44"/>
        <end position="54"/>
    </location>
</feature>
<feature type="region of interest" description="Disordered" evidence="2">
    <location>
        <begin position="220"/>
        <end position="241"/>
    </location>
</feature>
<protein>
    <submittedName>
        <fullName evidence="4">Stabilizer of axonemal microtubules 1</fullName>
    </submittedName>
</protein>
<proteinExistence type="inferred from homology"/>